<reference evidence="1 2" key="1">
    <citation type="submission" date="2020-02" db="EMBL/GenBank/DDBJ databases">
        <title>Whole-genome analyses of novel actinobacteria.</title>
        <authorList>
            <person name="Sahin N."/>
            <person name="Tatar D."/>
        </authorList>
    </citation>
    <scope>NUCLEOTIDE SEQUENCE [LARGE SCALE GENOMIC DNA]</scope>
    <source>
        <strain evidence="1 2">SB3404</strain>
    </source>
</reference>
<name>A0A6G4X9D5_9ACTN</name>
<feature type="non-terminal residue" evidence="1">
    <location>
        <position position="1"/>
    </location>
</feature>
<evidence type="ECO:0000313" key="2">
    <source>
        <dbReference type="Proteomes" id="UP000477722"/>
    </source>
</evidence>
<dbReference type="RefSeq" id="WP_165303373.1">
    <property type="nucleotide sequence ID" value="NZ_JAAKZZ010000890.1"/>
</dbReference>
<sequence>PGPPLSGAITTVTSRTGTPVTIHRCDYDMRSPRGGWTVHGYAWRCPCHRLGCGYGPEAGFAQALADARDHTCETPS</sequence>
<comment type="caution">
    <text evidence="1">The sequence shown here is derived from an EMBL/GenBank/DDBJ whole genome shotgun (WGS) entry which is preliminary data.</text>
</comment>
<organism evidence="1 2">
    <name type="scientific">Streptomyces boncukensis</name>
    <dbReference type="NCBI Taxonomy" id="2711219"/>
    <lineage>
        <taxon>Bacteria</taxon>
        <taxon>Bacillati</taxon>
        <taxon>Actinomycetota</taxon>
        <taxon>Actinomycetes</taxon>
        <taxon>Kitasatosporales</taxon>
        <taxon>Streptomycetaceae</taxon>
        <taxon>Streptomyces</taxon>
    </lineage>
</organism>
<dbReference type="AlphaFoldDB" id="A0A6G4X9D5"/>
<evidence type="ECO:0000313" key="1">
    <source>
        <dbReference type="EMBL" id="NGO73772.1"/>
    </source>
</evidence>
<proteinExistence type="predicted"/>
<gene>
    <name evidence="1" type="ORF">G5C65_36745</name>
</gene>
<dbReference type="Proteomes" id="UP000477722">
    <property type="component" value="Unassembled WGS sequence"/>
</dbReference>
<dbReference type="EMBL" id="JAAKZZ010000890">
    <property type="protein sequence ID" value="NGO73772.1"/>
    <property type="molecule type" value="Genomic_DNA"/>
</dbReference>
<protein>
    <submittedName>
        <fullName evidence="1">Uncharacterized protein</fullName>
    </submittedName>
</protein>
<keyword evidence="2" id="KW-1185">Reference proteome</keyword>
<accession>A0A6G4X9D5</accession>